<name>A0ABR2YDF4_9CHLO</name>
<evidence type="ECO:0000313" key="2">
    <source>
        <dbReference type="EMBL" id="KAK9903232.1"/>
    </source>
</evidence>
<organism evidence="2 3">
    <name type="scientific">Coccomyxa subellipsoidea</name>
    <dbReference type="NCBI Taxonomy" id="248742"/>
    <lineage>
        <taxon>Eukaryota</taxon>
        <taxon>Viridiplantae</taxon>
        <taxon>Chlorophyta</taxon>
        <taxon>core chlorophytes</taxon>
        <taxon>Trebouxiophyceae</taxon>
        <taxon>Trebouxiophyceae incertae sedis</taxon>
        <taxon>Coccomyxaceae</taxon>
        <taxon>Coccomyxa</taxon>
    </lineage>
</organism>
<dbReference type="EMBL" id="JALJOT010000014">
    <property type="protein sequence ID" value="KAK9903232.1"/>
    <property type="molecule type" value="Genomic_DNA"/>
</dbReference>
<accession>A0ABR2YDF4</accession>
<protein>
    <recommendedName>
        <fullName evidence="4">CBF1-interacting co-repressor CIR N-terminal domain-containing protein</fullName>
    </recommendedName>
</protein>
<keyword evidence="3" id="KW-1185">Reference proteome</keyword>
<evidence type="ECO:0000256" key="1">
    <source>
        <dbReference type="SAM" id="MobiDB-lite"/>
    </source>
</evidence>
<dbReference type="Proteomes" id="UP001491310">
    <property type="component" value="Unassembled WGS sequence"/>
</dbReference>
<proteinExistence type="predicted"/>
<reference evidence="2 3" key="1">
    <citation type="journal article" date="2024" name="Nat. Commun.">
        <title>Phylogenomics reveals the evolutionary origins of lichenization in chlorophyte algae.</title>
        <authorList>
            <person name="Puginier C."/>
            <person name="Libourel C."/>
            <person name="Otte J."/>
            <person name="Skaloud P."/>
            <person name="Haon M."/>
            <person name="Grisel S."/>
            <person name="Petersen M."/>
            <person name="Berrin J.G."/>
            <person name="Delaux P.M."/>
            <person name="Dal Grande F."/>
            <person name="Keller J."/>
        </authorList>
    </citation>
    <scope>NUCLEOTIDE SEQUENCE [LARGE SCALE GENOMIC DNA]</scope>
    <source>
        <strain evidence="2 3">SAG 216-7</strain>
    </source>
</reference>
<comment type="caution">
    <text evidence="2">The sequence shown here is derived from an EMBL/GenBank/DDBJ whole genome shotgun (WGS) entry which is preliminary data.</text>
</comment>
<feature type="region of interest" description="Disordered" evidence="1">
    <location>
        <begin position="197"/>
        <end position="219"/>
    </location>
</feature>
<evidence type="ECO:0000313" key="3">
    <source>
        <dbReference type="Proteomes" id="UP001491310"/>
    </source>
</evidence>
<evidence type="ECO:0008006" key="4">
    <source>
        <dbReference type="Google" id="ProtNLM"/>
    </source>
</evidence>
<sequence length="219" mass="25632">MLPNLRPSILHRHRKSGGICNRENSELEYQTDQAYWSQKRASKAQTEERMRKSFYGQPEEYRQEVQEVEQRRVQEKQALKQKEEEAEMRWHQRQRHDHEQLSLKIERPWTIAALSLPEHAAERARRAHQHEDNEVNQRAAAENALVKRMHKEADQRAVNKEISGEESFFNFGAASDKWIAPELRVKHTHVPAVHRSSVFPAGSRTPSVQAVKDSCSELK</sequence>
<gene>
    <name evidence="2" type="ORF">WJX75_000377</name>
</gene>